<proteinExistence type="predicted"/>
<dbReference type="NCBIfam" id="TIGR03519">
    <property type="entry name" value="T9SS_PorP_fam"/>
    <property type="match status" value="1"/>
</dbReference>
<accession>A0ABS1KLD6</accession>
<name>A0ABS1KLD6_9BACT</name>
<organism evidence="1 2">
    <name type="scientific">Chryseolinea lacunae</name>
    <dbReference type="NCBI Taxonomy" id="2801331"/>
    <lineage>
        <taxon>Bacteria</taxon>
        <taxon>Pseudomonadati</taxon>
        <taxon>Bacteroidota</taxon>
        <taxon>Cytophagia</taxon>
        <taxon>Cytophagales</taxon>
        <taxon>Fulvivirgaceae</taxon>
        <taxon>Chryseolinea</taxon>
    </lineage>
</organism>
<dbReference type="InterPro" id="IPR019861">
    <property type="entry name" value="PorP/SprF_Bacteroidetes"/>
</dbReference>
<comment type="caution">
    <text evidence="1">The sequence shown here is derived from an EMBL/GenBank/DDBJ whole genome shotgun (WGS) entry which is preliminary data.</text>
</comment>
<protein>
    <submittedName>
        <fullName evidence="1">Type IX secretion system membrane protein PorP/SprF</fullName>
    </submittedName>
</protein>
<dbReference type="EMBL" id="JAERRB010000001">
    <property type="protein sequence ID" value="MBL0740053.1"/>
    <property type="molecule type" value="Genomic_DNA"/>
</dbReference>
<sequence length="344" mass="38423">MKPVKPLTLILKLLQASGLRLLHPKPALVRVPVRSATRFFVGTLLCVASLSAHEGFAQQHPLYTQYMFNGLVINPAYTGSHESITLTAALRRQWTGIKGAPQTQIFSMHSPIKFSRSAAGVVATHDMVGVTHQYMMYGTYAYRIPVSENARLSVGGQVGMTYYTAKLNDLEVVTQNGQVDPAFAATSSRVLPNLGIGVYYYSKRTYVGLSLPTLIDNKWNNQDPLVKATQQRHYFLTAGRVFDLSPSLKFKPNVLLKWVENGPFQYDLNANLLVQDVVWVGVSYRMQDSIDGLLQWNVNDQLSMGYSYGYPTSSLAALQSGTHEVVVTYRVKRTKNMVLSPRYF</sequence>
<dbReference type="Pfam" id="PF11751">
    <property type="entry name" value="PorP_SprF"/>
    <property type="match status" value="1"/>
</dbReference>
<evidence type="ECO:0000313" key="1">
    <source>
        <dbReference type="EMBL" id="MBL0740053.1"/>
    </source>
</evidence>
<evidence type="ECO:0000313" key="2">
    <source>
        <dbReference type="Proteomes" id="UP000613030"/>
    </source>
</evidence>
<gene>
    <name evidence="1" type="ORF">JI741_02430</name>
</gene>
<dbReference type="RefSeq" id="WP_202007036.1">
    <property type="nucleotide sequence ID" value="NZ_JAERRB010000001.1"/>
</dbReference>
<dbReference type="Proteomes" id="UP000613030">
    <property type="component" value="Unassembled WGS sequence"/>
</dbReference>
<keyword evidence="2" id="KW-1185">Reference proteome</keyword>
<reference evidence="1 2" key="1">
    <citation type="submission" date="2021-01" db="EMBL/GenBank/DDBJ databases">
        <title>Chryseolinea sp. Jin1 Genome sequencing and assembly.</title>
        <authorList>
            <person name="Kim I."/>
        </authorList>
    </citation>
    <scope>NUCLEOTIDE SEQUENCE [LARGE SCALE GENOMIC DNA]</scope>
    <source>
        <strain evidence="1 2">Jin1</strain>
    </source>
</reference>